<dbReference type="InterPro" id="IPR036291">
    <property type="entry name" value="NAD(P)-bd_dom_sf"/>
</dbReference>
<dbReference type="OrthoDB" id="5336600at2759"/>
<dbReference type="EMBL" id="QGMI01000154">
    <property type="protein sequence ID" value="TVY46332.1"/>
    <property type="molecule type" value="Genomic_DNA"/>
</dbReference>
<comment type="similarity">
    <text evidence="1">Belongs to the short-chain dehydrogenases/reductases (SDR) family.</text>
</comment>
<keyword evidence="2" id="KW-0560">Oxidoreductase</keyword>
<evidence type="ECO:0000313" key="3">
    <source>
        <dbReference type="EMBL" id="TVY46332.1"/>
    </source>
</evidence>
<dbReference type="Proteomes" id="UP000443090">
    <property type="component" value="Unassembled WGS sequence"/>
</dbReference>
<dbReference type="PANTHER" id="PTHR43669">
    <property type="entry name" value="5-KETO-D-GLUCONATE 5-REDUCTASE"/>
    <property type="match status" value="1"/>
</dbReference>
<dbReference type="AlphaFoldDB" id="A0A8H8S3Z8"/>
<gene>
    <name evidence="3" type="ORF">LOCC1_G004264</name>
</gene>
<dbReference type="PANTHER" id="PTHR43669:SF4">
    <property type="entry name" value="SHORT-CHAIN DEHYDROGENASE"/>
    <property type="match status" value="1"/>
</dbReference>
<dbReference type="SUPFAM" id="SSF51735">
    <property type="entry name" value="NAD(P)-binding Rossmann-fold domains"/>
    <property type="match status" value="1"/>
</dbReference>
<sequence>MAHQILLFLGAGSNGGVASIKKFKSKGYKVAAVSRNPVEEVKESADLVLSGDFNDPSGITAIFEKVERELGTPNVVIYNAYSFAPTALEQSDPNPLSFSIEGLIRDLNVNTVSPYAAAQEAVKRFAQLPSDVSKIFIYTGNKANTVVAPGILSFGMTKGATWYMIQSLVAAFKDSGYRFYYVDERTPDGKGMLHISGEAHAEFFLELAQRADQGPPLATFVRGKGYTAFAGETVTNLPVVSMAELADLDYGS</sequence>
<name>A0A8H8S3Z8_9HELO</name>
<dbReference type="Gene3D" id="3.40.50.720">
    <property type="entry name" value="NAD(P)-binding Rossmann-like Domain"/>
    <property type="match status" value="1"/>
</dbReference>
<dbReference type="InterPro" id="IPR002347">
    <property type="entry name" value="SDR_fam"/>
</dbReference>
<protein>
    <recommendedName>
        <fullName evidence="5">NAD(P)-binding protein</fullName>
    </recommendedName>
</protein>
<keyword evidence="4" id="KW-1185">Reference proteome</keyword>
<comment type="caution">
    <text evidence="3">The sequence shown here is derived from an EMBL/GenBank/DDBJ whole genome shotgun (WGS) entry which is preliminary data.</text>
</comment>
<evidence type="ECO:0008006" key="5">
    <source>
        <dbReference type="Google" id="ProtNLM"/>
    </source>
</evidence>
<evidence type="ECO:0000313" key="4">
    <source>
        <dbReference type="Proteomes" id="UP000443090"/>
    </source>
</evidence>
<organism evidence="3 4">
    <name type="scientific">Lachnellula occidentalis</name>
    <dbReference type="NCBI Taxonomy" id="215460"/>
    <lineage>
        <taxon>Eukaryota</taxon>
        <taxon>Fungi</taxon>
        <taxon>Dikarya</taxon>
        <taxon>Ascomycota</taxon>
        <taxon>Pezizomycotina</taxon>
        <taxon>Leotiomycetes</taxon>
        <taxon>Helotiales</taxon>
        <taxon>Lachnaceae</taxon>
        <taxon>Lachnellula</taxon>
    </lineage>
</organism>
<accession>A0A8H8S3Z8</accession>
<evidence type="ECO:0000256" key="2">
    <source>
        <dbReference type="ARBA" id="ARBA00023002"/>
    </source>
</evidence>
<proteinExistence type="inferred from homology"/>
<reference evidence="3 4" key="1">
    <citation type="submission" date="2018-05" db="EMBL/GenBank/DDBJ databases">
        <title>Genome sequencing and assembly of the regulated plant pathogen Lachnellula willkommii and related sister species for the development of diagnostic species identification markers.</title>
        <authorList>
            <person name="Giroux E."/>
            <person name="Bilodeau G."/>
        </authorList>
    </citation>
    <scope>NUCLEOTIDE SEQUENCE [LARGE SCALE GENOMIC DNA]</scope>
    <source>
        <strain evidence="3 4">CBS 160.35</strain>
    </source>
</reference>
<dbReference type="GO" id="GO:0016491">
    <property type="term" value="F:oxidoreductase activity"/>
    <property type="evidence" value="ECO:0007669"/>
    <property type="project" value="UniProtKB-KW"/>
</dbReference>
<evidence type="ECO:0000256" key="1">
    <source>
        <dbReference type="ARBA" id="ARBA00006484"/>
    </source>
</evidence>
<dbReference type="Pfam" id="PF13561">
    <property type="entry name" value="adh_short_C2"/>
    <property type="match status" value="1"/>
</dbReference>